<feature type="site" description="May be catalytically important" evidence="2">
    <location>
        <position position="144"/>
    </location>
</feature>
<accession>A0A7C4XUE2</accession>
<dbReference type="Pfam" id="PF02649">
    <property type="entry name" value="GCHY-1"/>
    <property type="match status" value="1"/>
</dbReference>
<dbReference type="GO" id="GO:0046654">
    <property type="term" value="P:tetrahydrofolate biosynthetic process"/>
    <property type="evidence" value="ECO:0007669"/>
    <property type="project" value="UniProtKB-UniRule"/>
</dbReference>
<dbReference type="HAMAP" id="MF_01527_B">
    <property type="entry name" value="GTP_cyclohydrol_B"/>
    <property type="match status" value="1"/>
</dbReference>
<dbReference type="Gene3D" id="3.10.270.10">
    <property type="entry name" value="Urate Oxidase"/>
    <property type="match status" value="1"/>
</dbReference>
<dbReference type="PANTHER" id="PTHR36445">
    <property type="entry name" value="GTP CYCLOHYDROLASE MPTA"/>
    <property type="match status" value="1"/>
</dbReference>
<evidence type="ECO:0000313" key="3">
    <source>
        <dbReference type="EMBL" id="HGW60757.1"/>
    </source>
</evidence>
<comment type="caution">
    <text evidence="3">The sequence shown here is derived from an EMBL/GenBank/DDBJ whole genome shotgun (WGS) entry which is preliminary data.</text>
</comment>
<evidence type="ECO:0000256" key="1">
    <source>
        <dbReference type="ARBA" id="ARBA00022801"/>
    </source>
</evidence>
<dbReference type="EC" id="3.5.4.16" evidence="2"/>
<dbReference type="EMBL" id="DTHV01000147">
    <property type="protein sequence ID" value="HGW60757.1"/>
    <property type="molecule type" value="Genomic_DNA"/>
</dbReference>
<comment type="similarity">
    <text evidence="2">Belongs to the GTP cyclohydrolase IV family.</text>
</comment>
<evidence type="ECO:0000256" key="2">
    <source>
        <dbReference type="HAMAP-Rule" id="MF_01527"/>
    </source>
</evidence>
<protein>
    <recommendedName>
        <fullName evidence="2">GTP cyclohydrolase FolE2</fullName>
        <ecNumber evidence="2">3.5.4.16</ecNumber>
    </recommendedName>
</protein>
<name>A0A7C4XUE2_9BACT</name>
<comment type="pathway">
    <text evidence="2">Cofactor biosynthesis; 7,8-dihydroneopterin triphosphate biosynthesis; 7,8-dihydroneopterin triphosphate from GTP: step 1/1.</text>
</comment>
<dbReference type="AlphaFoldDB" id="A0A7C4XUE2"/>
<comment type="function">
    <text evidence="2">Converts GTP to 7,8-dihydroneopterin triphosphate.</text>
</comment>
<gene>
    <name evidence="2" type="primary">folE2</name>
    <name evidence="3" type="ORF">ENV82_04945</name>
</gene>
<organism evidence="3">
    <name type="scientific">Caldisericum exile</name>
    <dbReference type="NCBI Taxonomy" id="693075"/>
    <lineage>
        <taxon>Bacteria</taxon>
        <taxon>Pseudomonadati</taxon>
        <taxon>Caldisericota/Cryosericota group</taxon>
        <taxon>Caldisericota</taxon>
        <taxon>Caldisericia</taxon>
        <taxon>Caldisericales</taxon>
        <taxon>Caldisericaceae</taxon>
        <taxon>Caldisericum</taxon>
    </lineage>
</organism>
<dbReference type="UniPathway" id="UPA00848">
    <property type="reaction ID" value="UER00151"/>
</dbReference>
<dbReference type="InterPro" id="IPR022838">
    <property type="entry name" value="GTP_cyclohydrolase_FolE2"/>
</dbReference>
<reference evidence="3" key="1">
    <citation type="journal article" date="2020" name="mSystems">
        <title>Genome- and Community-Level Interaction Insights into Carbon Utilization and Element Cycling Functions of Hydrothermarchaeota in Hydrothermal Sediment.</title>
        <authorList>
            <person name="Zhou Z."/>
            <person name="Liu Y."/>
            <person name="Xu W."/>
            <person name="Pan J."/>
            <person name="Luo Z.H."/>
            <person name="Li M."/>
        </authorList>
    </citation>
    <scope>NUCLEOTIDE SEQUENCE [LARGE SCALE GENOMIC DNA]</scope>
    <source>
        <strain evidence="3">SpSt-794</strain>
    </source>
</reference>
<dbReference type="PANTHER" id="PTHR36445:SF1">
    <property type="entry name" value="GTP CYCLOHYDROLASE MPTA"/>
    <property type="match status" value="1"/>
</dbReference>
<dbReference type="NCBIfam" id="NF010200">
    <property type="entry name" value="PRK13674.1-1"/>
    <property type="match status" value="1"/>
</dbReference>
<comment type="catalytic activity">
    <reaction evidence="2">
        <text>GTP + H2O = 7,8-dihydroneopterin 3'-triphosphate + formate + H(+)</text>
        <dbReference type="Rhea" id="RHEA:17473"/>
        <dbReference type="ChEBI" id="CHEBI:15377"/>
        <dbReference type="ChEBI" id="CHEBI:15378"/>
        <dbReference type="ChEBI" id="CHEBI:15740"/>
        <dbReference type="ChEBI" id="CHEBI:37565"/>
        <dbReference type="ChEBI" id="CHEBI:58462"/>
        <dbReference type="EC" id="3.5.4.16"/>
    </reaction>
</comment>
<dbReference type="InterPro" id="IPR003801">
    <property type="entry name" value="GTP_cyclohydrolase_FolE2/MptA"/>
</dbReference>
<proteinExistence type="inferred from homology"/>
<keyword evidence="1 2" id="KW-0378">Hydrolase</keyword>
<sequence length="259" mass="30211">MKDVQSEKDYRNIPIEKVGVSSIKYPIRVMDRENGFQDTISEIDIYVDVPGDYRGTHMSRFIDALNRHRNNMSLTNLESILDDVKTLLNARVAHIQIRFPYFIKKYAPVTREESLMNYECAFIASKDTGFDFILEVNTPVHLLCPCSKEISDFGSHNQRANVKVRVRMRKLVWIEEIVEVVENSGSAPLYALLKREDEKFIVEKAYLNPKFVEDVVRDVALILDRDERITYYEVEAISFESIHNHNAYAFVHKDKLKKD</sequence>
<dbReference type="GO" id="GO:0003934">
    <property type="term" value="F:GTP cyclohydrolase I activity"/>
    <property type="evidence" value="ECO:0007669"/>
    <property type="project" value="UniProtKB-UniRule"/>
</dbReference>